<dbReference type="HOGENOM" id="CLU_2554379_0_0_5"/>
<feature type="chain" id="PRO_5002871688" evidence="1">
    <location>
        <begin position="29"/>
        <end position="82"/>
    </location>
</feature>
<keyword evidence="3" id="KW-1185">Reference proteome</keyword>
<dbReference type="EMBL" id="CP001349">
    <property type="protein sequence ID" value="ACL59152.1"/>
    <property type="molecule type" value="Genomic_DNA"/>
</dbReference>
<organism evidence="2 3">
    <name type="scientific">Methylobacterium nodulans (strain LMG 21967 / CNCM I-2342 / ORS 2060)</name>
    <dbReference type="NCBI Taxonomy" id="460265"/>
    <lineage>
        <taxon>Bacteria</taxon>
        <taxon>Pseudomonadati</taxon>
        <taxon>Pseudomonadota</taxon>
        <taxon>Alphaproteobacteria</taxon>
        <taxon>Hyphomicrobiales</taxon>
        <taxon>Methylobacteriaceae</taxon>
        <taxon>Methylobacterium</taxon>
    </lineage>
</organism>
<sequence length="82" mass="8602">MALAQSKLHIAAVLCGMASIALSVPAEAQWGGYGGHRGGRQCPMGDCGYRRPPSPGSRVGMICYNFAGKPYVYKGIGRCPIS</sequence>
<dbReference type="AlphaFoldDB" id="B8IA89"/>
<evidence type="ECO:0000313" key="2">
    <source>
        <dbReference type="EMBL" id="ACL59152.1"/>
    </source>
</evidence>
<accession>B8IA89</accession>
<dbReference type="KEGG" id="mno:Mnod_4276"/>
<reference evidence="2 3" key="1">
    <citation type="submission" date="2009-01" db="EMBL/GenBank/DDBJ databases">
        <title>Complete sequence of chromosome of Methylobacterium nodulans ORS 2060.</title>
        <authorList>
            <consortium name="US DOE Joint Genome Institute"/>
            <person name="Lucas S."/>
            <person name="Copeland A."/>
            <person name="Lapidus A."/>
            <person name="Glavina del Rio T."/>
            <person name="Dalin E."/>
            <person name="Tice H."/>
            <person name="Bruce D."/>
            <person name="Goodwin L."/>
            <person name="Pitluck S."/>
            <person name="Sims D."/>
            <person name="Brettin T."/>
            <person name="Detter J.C."/>
            <person name="Han C."/>
            <person name="Larimer F."/>
            <person name="Land M."/>
            <person name="Hauser L."/>
            <person name="Kyrpides N."/>
            <person name="Ivanova N."/>
            <person name="Marx C.J."/>
            <person name="Richardson P."/>
        </authorList>
    </citation>
    <scope>NUCLEOTIDE SEQUENCE [LARGE SCALE GENOMIC DNA]</scope>
    <source>
        <strain evidence="3">LMG 21967 / CNCM I-2342 / ORS 2060</strain>
    </source>
</reference>
<proteinExistence type="predicted"/>
<dbReference type="Proteomes" id="UP000008207">
    <property type="component" value="Chromosome"/>
</dbReference>
<evidence type="ECO:0000313" key="3">
    <source>
        <dbReference type="Proteomes" id="UP000008207"/>
    </source>
</evidence>
<dbReference type="eggNOG" id="ENOG503124P">
    <property type="taxonomic scope" value="Bacteria"/>
</dbReference>
<evidence type="ECO:0000256" key="1">
    <source>
        <dbReference type="SAM" id="SignalP"/>
    </source>
</evidence>
<gene>
    <name evidence="2" type="ordered locus">Mnod_4276</name>
</gene>
<name>B8IA89_METNO</name>
<feature type="signal peptide" evidence="1">
    <location>
        <begin position="1"/>
        <end position="28"/>
    </location>
</feature>
<protein>
    <submittedName>
        <fullName evidence="2">Uncharacterized protein</fullName>
    </submittedName>
</protein>
<keyword evidence="1" id="KW-0732">Signal</keyword>
<dbReference type="RefSeq" id="WP_015930800.1">
    <property type="nucleotide sequence ID" value="NC_011894.1"/>
</dbReference>